<evidence type="ECO:0000313" key="2">
    <source>
        <dbReference type="EMBL" id="KAF9421429.1"/>
    </source>
</evidence>
<name>A0A835GMW1_SPOEX</name>
<sequence>MHLISSGAGAAAPCHVQVLSVTSLTADSAPKFITVPCKSICSAATTNVIVPTFSVKKVKESFIMAVAIHWVALAHSVSGFVYKLVTSTAKWEDLAHTMPVLLTGHITKTTTWDDPRKTLAAQSVAGSVQHQSTDALLTQAASPQNIPNTPAPGSYLFPYK</sequence>
<comment type="caution">
    <text evidence="2">The sequence shown here is derived from an EMBL/GenBank/DDBJ whole genome shotgun (WGS) entry which is preliminary data.</text>
</comment>
<dbReference type="EMBL" id="JACKWZ010000024">
    <property type="protein sequence ID" value="KAF9421429.1"/>
    <property type="molecule type" value="Genomic_DNA"/>
</dbReference>
<proteinExistence type="predicted"/>
<dbReference type="Proteomes" id="UP000648187">
    <property type="component" value="Unassembled WGS sequence"/>
</dbReference>
<dbReference type="AlphaFoldDB" id="A0A835GMW1"/>
<gene>
    <name evidence="2" type="ORF">HW555_002644</name>
</gene>
<feature type="compositionally biased region" description="Polar residues" evidence="1">
    <location>
        <begin position="139"/>
        <end position="148"/>
    </location>
</feature>
<keyword evidence="3" id="KW-1185">Reference proteome</keyword>
<feature type="region of interest" description="Disordered" evidence="1">
    <location>
        <begin position="139"/>
        <end position="160"/>
    </location>
</feature>
<accession>A0A835GMW1</accession>
<protein>
    <submittedName>
        <fullName evidence="2">Uncharacterized protein</fullName>
    </submittedName>
</protein>
<reference evidence="2" key="1">
    <citation type="submission" date="2020-08" db="EMBL/GenBank/DDBJ databases">
        <title>Spodoptera exigua strain:BAW_Kor-Di-RS1 Genome sequencing and assembly.</title>
        <authorList>
            <person name="Kim J."/>
            <person name="Nam H.Y."/>
            <person name="Kwon M."/>
            <person name="Choi J.H."/>
            <person name="Cho S.R."/>
            <person name="Kim G.-H."/>
        </authorList>
    </citation>
    <scope>NUCLEOTIDE SEQUENCE</scope>
    <source>
        <strain evidence="2">BAW_Kor-Di-RS1</strain>
        <tissue evidence="2">Whole-body</tissue>
    </source>
</reference>
<evidence type="ECO:0000313" key="3">
    <source>
        <dbReference type="Proteomes" id="UP000648187"/>
    </source>
</evidence>
<organism evidence="2 3">
    <name type="scientific">Spodoptera exigua</name>
    <name type="common">Beet armyworm</name>
    <name type="synonym">Noctua fulgens</name>
    <dbReference type="NCBI Taxonomy" id="7107"/>
    <lineage>
        <taxon>Eukaryota</taxon>
        <taxon>Metazoa</taxon>
        <taxon>Ecdysozoa</taxon>
        <taxon>Arthropoda</taxon>
        <taxon>Hexapoda</taxon>
        <taxon>Insecta</taxon>
        <taxon>Pterygota</taxon>
        <taxon>Neoptera</taxon>
        <taxon>Endopterygota</taxon>
        <taxon>Lepidoptera</taxon>
        <taxon>Glossata</taxon>
        <taxon>Ditrysia</taxon>
        <taxon>Noctuoidea</taxon>
        <taxon>Noctuidae</taxon>
        <taxon>Amphipyrinae</taxon>
        <taxon>Spodoptera</taxon>
    </lineage>
</organism>
<evidence type="ECO:0000256" key="1">
    <source>
        <dbReference type="SAM" id="MobiDB-lite"/>
    </source>
</evidence>